<evidence type="ECO:0000313" key="1">
    <source>
        <dbReference type="EMBL" id="SVA98719.1"/>
    </source>
</evidence>
<accession>A0A382ABE9</accession>
<protein>
    <recommendedName>
        <fullName evidence="2">Gluconate 2-dehydrogenase subunit 3 family protein</fullName>
    </recommendedName>
</protein>
<sequence length="154" mass="16885">MSDAKQVFSPAQRSLLTGVINRIIPPKDDMPGAGSLGIAAFIEDAAASTTSWTRLFNEGLAQIAVAAGQGSDHGFENLSNTAKDELLRSIEVANPVFFDQLILQTYNGYYTKPEVFELIGYEVPKPAPPGAYPELLDVSLLDQQRNREPFWKKV</sequence>
<dbReference type="AlphaFoldDB" id="A0A382ABE9"/>
<organism evidence="1">
    <name type="scientific">marine metagenome</name>
    <dbReference type="NCBI Taxonomy" id="408172"/>
    <lineage>
        <taxon>unclassified sequences</taxon>
        <taxon>metagenomes</taxon>
        <taxon>ecological metagenomes</taxon>
    </lineage>
</organism>
<evidence type="ECO:0008006" key="2">
    <source>
        <dbReference type="Google" id="ProtNLM"/>
    </source>
</evidence>
<gene>
    <name evidence="1" type="ORF">METZ01_LOCUS151573</name>
</gene>
<reference evidence="1" key="1">
    <citation type="submission" date="2018-05" db="EMBL/GenBank/DDBJ databases">
        <authorList>
            <person name="Lanie J.A."/>
            <person name="Ng W.-L."/>
            <person name="Kazmierczak K.M."/>
            <person name="Andrzejewski T.M."/>
            <person name="Davidsen T.M."/>
            <person name="Wayne K.J."/>
            <person name="Tettelin H."/>
            <person name="Glass J.I."/>
            <person name="Rusch D."/>
            <person name="Podicherti R."/>
            <person name="Tsui H.-C.T."/>
            <person name="Winkler M.E."/>
        </authorList>
    </citation>
    <scope>NUCLEOTIDE SEQUENCE</scope>
</reference>
<dbReference type="InterPro" id="IPR027056">
    <property type="entry name" value="Gluconate_2DH_su3"/>
</dbReference>
<dbReference type="EMBL" id="UINC01024655">
    <property type="protein sequence ID" value="SVA98719.1"/>
    <property type="molecule type" value="Genomic_DNA"/>
</dbReference>
<dbReference type="Pfam" id="PF13618">
    <property type="entry name" value="Gluconate_2-dh3"/>
    <property type="match status" value="1"/>
</dbReference>
<proteinExistence type="predicted"/>
<name>A0A382ABE9_9ZZZZ</name>